<proteinExistence type="predicted"/>
<reference evidence="1" key="1">
    <citation type="submission" date="2023-08" db="EMBL/GenBank/DDBJ databases">
        <title>A de novo genome assembly of Solanum verrucosum Schlechtendal, a Mexican diploid species geographically isolated from the other diploid A-genome species in potato relatives.</title>
        <authorList>
            <person name="Hosaka K."/>
        </authorList>
    </citation>
    <scope>NUCLEOTIDE SEQUENCE</scope>
    <source>
        <tissue evidence="1">Young leaves</tissue>
    </source>
</reference>
<gene>
    <name evidence="1" type="ORF">MTR67_023678</name>
</gene>
<dbReference type="InterPro" id="IPR043502">
    <property type="entry name" value="DNA/RNA_pol_sf"/>
</dbReference>
<dbReference type="Proteomes" id="UP001234989">
    <property type="component" value="Chromosome 5"/>
</dbReference>
<name>A0AAF0TYQ3_SOLVR</name>
<organism evidence="1 2">
    <name type="scientific">Solanum verrucosum</name>
    <dbReference type="NCBI Taxonomy" id="315347"/>
    <lineage>
        <taxon>Eukaryota</taxon>
        <taxon>Viridiplantae</taxon>
        <taxon>Streptophyta</taxon>
        <taxon>Embryophyta</taxon>
        <taxon>Tracheophyta</taxon>
        <taxon>Spermatophyta</taxon>
        <taxon>Magnoliopsida</taxon>
        <taxon>eudicotyledons</taxon>
        <taxon>Gunneridae</taxon>
        <taxon>Pentapetalae</taxon>
        <taxon>asterids</taxon>
        <taxon>lamiids</taxon>
        <taxon>Solanales</taxon>
        <taxon>Solanaceae</taxon>
        <taxon>Solanoideae</taxon>
        <taxon>Solaneae</taxon>
        <taxon>Solanum</taxon>
    </lineage>
</organism>
<dbReference type="EMBL" id="CP133616">
    <property type="protein sequence ID" value="WMV30293.1"/>
    <property type="molecule type" value="Genomic_DNA"/>
</dbReference>
<evidence type="ECO:0000313" key="1">
    <source>
        <dbReference type="EMBL" id="WMV30293.1"/>
    </source>
</evidence>
<accession>A0AAF0TYQ3</accession>
<dbReference type="SUPFAM" id="SSF56672">
    <property type="entry name" value="DNA/RNA polymerases"/>
    <property type="match status" value="1"/>
</dbReference>
<protein>
    <submittedName>
        <fullName evidence="1">Uncharacterized protein</fullName>
    </submittedName>
</protein>
<evidence type="ECO:0000313" key="2">
    <source>
        <dbReference type="Proteomes" id="UP001234989"/>
    </source>
</evidence>
<sequence length="73" mass="8047">MSRDMIMVDPVRVDATRGWVRTTSSTKWSDECVASFLKLKSLFTLALILTLHVEGHGFTVLCDAFGVDVGCVL</sequence>
<keyword evidence="2" id="KW-1185">Reference proteome</keyword>
<dbReference type="AlphaFoldDB" id="A0AAF0TYQ3"/>